<evidence type="ECO:0000256" key="1">
    <source>
        <dbReference type="SAM" id="SignalP"/>
    </source>
</evidence>
<keyword evidence="3" id="KW-1185">Reference proteome</keyword>
<evidence type="ECO:0000313" key="2">
    <source>
        <dbReference type="EMBL" id="SDF28915.1"/>
    </source>
</evidence>
<organism evidence="2 3">
    <name type="scientific">Pseudonocardia oroxyli</name>
    <dbReference type="NCBI Taxonomy" id="366584"/>
    <lineage>
        <taxon>Bacteria</taxon>
        <taxon>Bacillati</taxon>
        <taxon>Actinomycetota</taxon>
        <taxon>Actinomycetes</taxon>
        <taxon>Pseudonocardiales</taxon>
        <taxon>Pseudonocardiaceae</taxon>
        <taxon>Pseudonocardia</taxon>
    </lineage>
</organism>
<reference evidence="2 3" key="1">
    <citation type="submission" date="2016-10" db="EMBL/GenBank/DDBJ databases">
        <authorList>
            <person name="de Groot N.N."/>
        </authorList>
    </citation>
    <scope>NUCLEOTIDE SEQUENCE [LARGE SCALE GENOMIC DNA]</scope>
    <source>
        <strain evidence="2 3">CGMCC 4.3143</strain>
    </source>
</reference>
<proteinExistence type="predicted"/>
<protein>
    <recommendedName>
        <fullName evidence="4">Right handed beta helix region</fullName>
    </recommendedName>
</protein>
<gene>
    <name evidence="2" type="ORF">SAMN05216377_104167</name>
</gene>
<accession>A0A1G7JVN5</accession>
<dbReference type="AlphaFoldDB" id="A0A1G7JVN5"/>
<keyword evidence="1" id="KW-0732">Signal</keyword>
<feature type="chain" id="PRO_5038905154" description="Right handed beta helix region" evidence="1">
    <location>
        <begin position="18"/>
        <end position="297"/>
    </location>
</feature>
<feature type="signal peptide" evidence="1">
    <location>
        <begin position="1"/>
        <end position="17"/>
    </location>
</feature>
<name>A0A1G7JVN5_PSEOR</name>
<sequence length="297" mass="30104">MFPVRAALAALVATTLAAGVGLGLDESPPAPAPPVPTCAATGPYAPPPTDSVGTPAGLTLCPVRAALEIRTPGAVLDGLDLVGGVVVAAPDVVIRRSRITGDGSTPAGVRTVGDGAVRIEDSTLTGDFTDAAVDGPAWVAERIEITDVAADGARLGPGATLRNSWLHDFRARPDREIDAVTLAGGDAGDVLVEANRVTLGRGPGLGSAVLVDPAVDARHQSEEREPLRKGPVLVRGNELGGGEYTLLQDPGGGDASGATVRITGNRFHRDAAAATVRIRGGAHLADNVFVDGGEVRR</sequence>
<dbReference type="EMBL" id="FNBE01000004">
    <property type="protein sequence ID" value="SDF28915.1"/>
    <property type="molecule type" value="Genomic_DNA"/>
</dbReference>
<dbReference type="SUPFAM" id="SSF51126">
    <property type="entry name" value="Pectin lyase-like"/>
    <property type="match status" value="1"/>
</dbReference>
<dbReference type="OrthoDB" id="505641at2"/>
<dbReference type="STRING" id="366584.SAMN05216377_104167"/>
<dbReference type="Proteomes" id="UP000198967">
    <property type="component" value="Unassembled WGS sequence"/>
</dbReference>
<dbReference type="InterPro" id="IPR011050">
    <property type="entry name" value="Pectin_lyase_fold/virulence"/>
</dbReference>
<evidence type="ECO:0000313" key="3">
    <source>
        <dbReference type="Proteomes" id="UP000198967"/>
    </source>
</evidence>
<evidence type="ECO:0008006" key="4">
    <source>
        <dbReference type="Google" id="ProtNLM"/>
    </source>
</evidence>
<dbReference type="RefSeq" id="WP_093078985.1">
    <property type="nucleotide sequence ID" value="NZ_FNBE01000004.1"/>
</dbReference>